<evidence type="ECO:0000313" key="3">
    <source>
        <dbReference type="Proteomes" id="UP000032180"/>
    </source>
</evidence>
<dbReference type="Proteomes" id="UP000032180">
    <property type="component" value="Chromosome 11"/>
</dbReference>
<reference evidence="2 3" key="1">
    <citation type="submission" date="2012-08" db="EMBL/GenBank/DDBJ databases">
        <title>Oryza genome evolution.</title>
        <authorList>
            <person name="Wing R.A."/>
        </authorList>
    </citation>
    <scope>NUCLEOTIDE SEQUENCE</scope>
</reference>
<dbReference type="Gramene" id="LPERR11G03500.1">
    <property type="protein sequence ID" value="LPERR11G03500.1"/>
    <property type="gene ID" value="LPERR11G03500"/>
</dbReference>
<reference evidence="3" key="2">
    <citation type="submission" date="2013-12" db="EMBL/GenBank/DDBJ databases">
        <authorList>
            <person name="Yu Y."/>
            <person name="Lee S."/>
            <person name="de Baynast K."/>
            <person name="Wissotski M."/>
            <person name="Liu L."/>
            <person name="Talag J."/>
            <person name="Goicoechea J."/>
            <person name="Angelova A."/>
            <person name="Jetty R."/>
            <person name="Kudrna D."/>
            <person name="Golser W."/>
            <person name="Rivera L."/>
            <person name="Zhang J."/>
            <person name="Wing R."/>
        </authorList>
    </citation>
    <scope>NUCLEOTIDE SEQUENCE</scope>
</reference>
<feature type="transmembrane region" description="Helical" evidence="1">
    <location>
        <begin position="122"/>
        <end position="141"/>
    </location>
</feature>
<accession>A0A0D9XPE2</accession>
<dbReference type="HOGENOM" id="CLU_1379906_0_0_1"/>
<organism evidence="2 3">
    <name type="scientific">Leersia perrieri</name>
    <dbReference type="NCBI Taxonomy" id="77586"/>
    <lineage>
        <taxon>Eukaryota</taxon>
        <taxon>Viridiplantae</taxon>
        <taxon>Streptophyta</taxon>
        <taxon>Embryophyta</taxon>
        <taxon>Tracheophyta</taxon>
        <taxon>Spermatophyta</taxon>
        <taxon>Magnoliopsida</taxon>
        <taxon>Liliopsida</taxon>
        <taxon>Poales</taxon>
        <taxon>Poaceae</taxon>
        <taxon>BOP clade</taxon>
        <taxon>Oryzoideae</taxon>
        <taxon>Oryzeae</taxon>
        <taxon>Oryzinae</taxon>
        <taxon>Leersia</taxon>
    </lineage>
</organism>
<dbReference type="AlphaFoldDB" id="A0A0D9XPE2"/>
<feature type="transmembrane region" description="Helical" evidence="1">
    <location>
        <begin position="50"/>
        <end position="71"/>
    </location>
</feature>
<keyword evidence="3" id="KW-1185">Reference proteome</keyword>
<evidence type="ECO:0000313" key="2">
    <source>
        <dbReference type="EnsemblPlants" id="LPERR11G03500.1"/>
    </source>
</evidence>
<proteinExistence type="predicted"/>
<protein>
    <submittedName>
        <fullName evidence="2">Uncharacterized protein</fullName>
    </submittedName>
</protein>
<evidence type="ECO:0000256" key="1">
    <source>
        <dbReference type="SAM" id="Phobius"/>
    </source>
</evidence>
<keyword evidence="1" id="KW-0812">Transmembrane</keyword>
<name>A0A0D9XPE2_9ORYZ</name>
<feature type="transmembrane region" description="Helical" evidence="1">
    <location>
        <begin position="91"/>
        <end position="110"/>
    </location>
</feature>
<dbReference type="EnsemblPlants" id="LPERR11G03500.1">
    <property type="protein sequence ID" value="LPERR11G03500.1"/>
    <property type="gene ID" value="LPERR11G03500"/>
</dbReference>
<keyword evidence="1" id="KW-1133">Transmembrane helix</keyword>
<keyword evidence="1" id="KW-0472">Membrane</keyword>
<reference evidence="2" key="3">
    <citation type="submission" date="2015-04" db="UniProtKB">
        <authorList>
            <consortium name="EnsemblPlants"/>
        </authorList>
    </citation>
    <scope>IDENTIFICATION</scope>
</reference>
<feature type="transmembrane region" description="Helical" evidence="1">
    <location>
        <begin position="20"/>
        <end position="43"/>
    </location>
</feature>
<sequence>MLMSFFRKPKDWASSFYDCFTPLTLWLEGVYSAIELFLLLVFIGDIQENWGRLVVGFVGVALQLAGVVFFVMMKATRDPRFPIGKAENQSLAAIISFMVFSLLVLYKANLKPTEDNVGIPRSFAAIGGLIQLVIFFSSPIGRWIDNRNFNDDEPETRRIKLSAAVVRMITLSFDSALFLARGHWKEPLKKPMLKLVGT</sequence>